<accession>A0ABR0KAJ8</accession>
<reference evidence="11 12" key="1">
    <citation type="submission" date="2023-08" db="EMBL/GenBank/DDBJ databases">
        <title>Black Yeasts Isolated from many extreme environments.</title>
        <authorList>
            <person name="Coleine C."/>
            <person name="Stajich J.E."/>
            <person name="Selbmann L."/>
        </authorList>
    </citation>
    <scope>NUCLEOTIDE SEQUENCE [LARGE SCALE GENOMIC DNA]</scope>
    <source>
        <strain evidence="11 12">CCFEE 5885</strain>
    </source>
</reference>
<keyword evidence="3 10" id="KW-0812">Transmembrane</keyword>
<sequence>MFLTIILTLLAVVVTYRAFRLIRNYIEARKIGLPIVIIPFTWQDPLWIIFGSNFSWIQHLPFGKWYKYSYLGFVLHDRYSTYERFNTKAFTVVSPGKNEVMLADVDAVTEVLGKYKKWQRPRALYSIFTTFGENVDTSEGEDWQRHRKVISHGFREHNNKLVWDSATKQARQWMETWESQAHERSMRTLEDDMNTISANVLMFAGFGQDYSFADGGLKNIPQGHTKSFAEVMTFMLRNVILAWATKDLNLPKMVEPKKLAQLRATKQELFQYFDESLRRGDGDFVKSFMEANENEKKGARQYLTRDELFGNMYIVQLAGTDTTSYSMLFTLTLLATHPETQEWVAESIGEVNQYEDGYSTAIRCAAAMHETLRVYGAAPSLARHSPNVQTINIAGQEVVIPARTYVSANLSGCSHDPKIWGDDAAEWKPQRWIETVHEKEQFNKSLDLLAWSAGPRICPGKKFSQVEFTAVMSSLLKRYRLEASSGLQDALDDFTFEVTPKIKRSRIDGMSIKFIKRVFEASSTKGEPMGFDQSADVDLPAAITKRDRVKFLTQQVKQTARDRLHHDHEQPNAQEDGILEDAAFDPQKILQKEPPPKPSLRDRLSIGAKSFGRGIRNPKSESRNNYTRTAVAKIANHPHDLGVAFDDELLEANDALTRATEQRDDINRNESADFISSAKAETSNVDDAQSRLGRVQQQRQDLQIGWILGRQVARARVVQPMASKPDRAQFLVASDQPGQPPHLQWERYLGHLVLWYTNSFTAYRIDDYDELPFDLRELALTFERLAAVTTPWQTFYSRVRDVYRWEDPRRTMLIMLAYWILWYLQHIATFAIGFVIYTTVRERLHQTTIQTVRERLKRSRDQTERVRAWGELIQRHGEHDWIEPFLDNVGPPFQLQMADLSTYLERLLNLYRWERPQQTRLTLIGLSCCFLFSLLTSMESCVRMVWFAAGCYFFFTCPIATNYPKYRRVVSPFNWIIWGIPDMAELAISQLQEKTVARDASRLAELKDKEQDSNFAGEVSAHKVNSYSSPMDPVLPDPHEPYSSHSSDSTLLHKLHDSDTLTFRTVLLPDHAPAEVTLTRTHIVLKQQQQPPISHPYTSLLEMTKVEISTNSNQSSSSTDTNHLSRSQHLTTWLEKATGAQMLPDGLGFVFSQEDARSSNHDHDHDHLQDHQVSSTPNQAIDKAPLPAANPPSNPFNPNPPSPTQTPLLPKPSNDKHKPPQKTQVTLILNKADRDKIFTVVLGWSNLQWQPLFSFNRQNRLGNRKTKGEGNSNLDDAIKKALS</sequence>
<dbReference type="PRINTS" id="PR00463">
    <property type="entry name" value="EP450I"/>
</dbReference>
<keyword evidence="5 10" id="KW-1133">Transmembrane helix</keyword>
<feature type="transmembrane region" description="Helical" evidence="10">
    <location>
        <begin position="944"/>
        <end position="963"/>
    </location>
</feature>
<dbReference type="PANTHER" id="PTHR24282:SF211">
    <property type="entry name" value="CYTOCHROME P450-RELATED"/>
    <property type="match status" value="1"/>
</dbReference>
<feature type="region of interest" description="Disordered" evidence="9">
    <location>
        <begin position="1155"/>
        <end position="1222"/>
    </location>
</feature>
<feature type="compositionally biased region" description="Basic and acidic residues" evidence="9">
    <location>
        <begin position="1155"/>
        <end position="1170"/>
    </location>
</feature>
<feature type="transmembrane region" description="Helical" evidence="10">
    <location>
        <begin position="816"/>
        <end position="837"/>
    </location>
</feature>
<dbReference type="PANTHER" id="PTHR24282">
    <property type="entry name" value="CYTOCHROME P450 FAMILY MEMBER"/>
    <property type="match status" value="1"/>
</dbReference>
<evidence type="ECO:0000256" key="1">
    <source>
        <dbReference type="ARBA" id="ARBA00004370"/>
    </source>
</evidence>
<organism evidence="11 12">
    <name type="scientific">Lithohypha guttulata</name>
    <dbReference type="NCBI Taxonomy" id="1690604"/>
    <lineage>
        <taxon>Eukaryota</taxon>
        <taxon>Fungi</taxon>
        <taxon>Dikarya</taxon>
        <taxon>Ascomycota</taxon>
        <taxon>Pezizomycotina</taxon>
        <taxon>Eurotiomycetes</taxon>
        <taxon>Chaetothyriomycetidae</taxon>
        <taxon>Chaetothyriales</taxon>
        <taxon>Trichomeriaceae</taxon>
        <taxon>Lithohypha</taxon>
    </lineage>
</organism>
<feature type="compositionally biased region" description="Pro residues" evidence="9">
    <location>
        <begin position="1188"/>
        <end position="1204"/>
    </location>
</feature>
<keyword evidence="12" id="KW-1185">Reference proteome</keyword>
<dbReference type="InterPro" id="IPR001128">
    <property type="entry name" value="Cyt_P450"/>
</dbReference>
<evidence type="ECO:0000256" key="4">
    <source>
        <dbReference type="ARBA" id="ARBA00022723"/>
    </source>
</evidence>
<dbReference type="Pfam" id="PF00067">
    <property type="entry name" value="p450"/>
    <property type="match status" value="1"/>
</dbReference>
<protein>
    <recommendedName>
        <fullName evidence="13">Cytochrome P450</fullName>
    </recommendedName>
</protein>
<feature type="region of interest" description="Disordered" evidence="9">
    <location>
        <begin position="556"/>
        <end position="578"/>
    </location>
</feature>
<feature type="compositionally biased region" description="Basic and acidic residues" evidence="9">
    <location>
        <begin position="559"/>
        <end position="570"/>
    </location>
</feature>
<feature type="transmembrane region" description="Helical" evidence="10">
    <location>
        <begin position="921"/>
        <end position="938"/>
    </location>
</feature>
<evidence type="ECO:0000256" key="8">
    <source>
        <dbReference type="ARBA" id="ARBA00023136"/>
    </source>
</evidence>
<dbReference type="SUPFAM" id="SSF48264">
    <property type="entry name" value="Cytochrome P450"/>
    <property type="match status" value="1"/>
</dbReference>
<dbReference type="PROSITE" id="PS00086">
    <property type="entry name" value="CYTOCHROME_P450"/>
    <property type="match status" value="1"/>
</dbReference>
<evidence type="ECO:0008006" key="13">
    <source>
        <dbReference type="Google" id="ProtNLM"/>
    </source>
</evidence>
<keyword evidence="8 10" id="KW-0472">Membrane</keyword>
<dbReference type="Gene3D" id="1.10.630.10">
    <property type="entry name" value="Cytochrome P450"/>
    <property type="match status" value="1"/>
</dbReference>
<keyword evidence="2" id="KW-0349">Heme</keyword>
<dbReference type="InterPro" id="IPR050665">
    <property type="entry name" value="Cytochrome_P450_Monooxygen"/>
</dbReference>
<dbReference type="InterPro" id="IPR036396">
    <property type="entry name" value="Cyt_P450_sf"/>
</dbReference>
<evidence type="ECO:0000256" key="9">
    <source>
        <dbReference type="SAM" id="MobiDB-lite"/>
    </source>
</evidence>
<evidence type="ECO:0000256" key="6">
    <source>
        <dbReference type="ARBA" id="ARBA00023002"/>
    </source>
</evidence>
<dbReference type="Proteomes" id="UP001345013">
    <property type="component" value="Unassembled WGS sequence"/>
</dbReference>
<evidence type="ECO:0000256" key="3">
    <source>
        <dbReference type="ARBA" id="ARBA00022692"/>
    </source>
</evidence>
<evidence type="ECO:0000256" key="2">
    <source>
        <dbReference type="ARBA" id="ARBA00022617"/>
    </source>
</evidence>
<gene>
    <name evidence="11" type="ORF">LTR24_004949</name>
</gene>
<dbReference type="EMBL" id="JAVRRG010000053">
    <property type="protein sequence ID" value="KAK5092757.1"/>
    <property type="molecule type" value="Genomic_DNA"/>
</dbReference>
<comment type="subcellular location">
    <subcellularLocation>
        <location evidence="1">Membrane</location>
    </subcellularLocation>
</comment>
<evidence type="ECO:0000313" key="11">
    <source>
        <dbReference type="EMBL" id="KAK5092757.1"/>
    </source>
</evidence>
<evidence type="ECO:0000256" key="10">
    <source>
        <dbReference type="SAM" id="Phobius"/>
    </source>
</evidence>
<comment type="caution">
    <text evidence="11">The sequence shown here is derived from an EMBL/GenBank/DDBJ whole genome shotgun (WGS) entry which is preliminary data.</text>
</comment>
<dbReference type="PRINTS" id="PR00385">
    <property type="entry name" value="P450"/>
</dbReference>
<dbReference type="InterPro" id="IPR017972">
    <property type="entry name" value="Cyt_P450_CS"/>
</dbReference>
<evidence type="ECO:0000313" key="12">
    <source>
        <dbReference type="Proteomes" id="UP001345013"/>
    </source>
</evidence>
<proteinExistence type="predicted"/>
<dbReference type="InterPro" id="IPR002401">
    <property type="entry name" value="Cyt_P450_E_grp-I"/>
</dbReference>
<keyword evidence="4" id="KW-0479">Metal-binding</keyword>
<evidence type="ECO:0000256" key="5">
    <source>
        <dbReference type="ARBA" id="ARBA00022989"/>
    </source>
</evidence>
<keyword evidence="6" id="KW-0560">Oxidoreductase</keyword>
<evidence type="ECO:0000256" key="7">
    <source>
        <dbReference type="ARBA" id="ARBA00023004"/>
    </source>
</evidence>
<name>A0ABR0KAJ8_9EURO</name>
<feature type="region of interest" description="Disordered" evidence="9">
    <location>
        <begin position="1261"/>
        <end position="1283"/>
    </location>
</feature>
<keyword evidence="7" id="KW-0408">Iron</keyword>